<dbReference type="Gene3D" id="2.115.10.20">
    <property type="entry name" value="Glycosyl hydrolase domain, family 43"/>
    <property type="match status" value="1"/>
</dbReference>
<dbReference type="KEGG" id="ptc:phytr_3980"/>
<dbReference type="OrthoDB" id="9179510at2"/>
<dbReference type="Proteomes" id="UP000241762">
    <property type="component" value="Chromosome"/>
</dbReference>
<evidence type="ECO:0000313" key="1">
    <source>
        <dbReference type="EMBL" id="AVP87349.1"/>
    </source>
</evidence>
<name>A0A2P1P7V4_9RICK</name>
<proteinExistence type="predicted"/>
<dbReference type="EMBL" id="CP027845">
    <property type="protein sequence ID" value="AVP87349.1"/>
    <property type="molecule type" value="Genomic_DNA"/>
</dbReference>
<gene>
    <name evidence="1" type="ORF">phytr_3980</name>
</gene>
<dbReference type="AlphaFoldDB" id="A0A2P1P7V4"/>
<accession>A0A2P1P7V4</accession>
<sequence length="449" mass="52811">MLQNFCIGKIKIKHIILFLIIFLVYVNKKQVKEQLFTRVNIVLKNIKLHQLIGSKKDVDCFDLINLYYSGLFQKEDFINYGENNYCIQKLRYMNDSSYVESIYTPLLNASLKNPDYEYTNGYNGSFIKYRESYLMAYRYDGIKKLREKRHRGSIFKKNQVQLDRRIKFNSDINIVLLDKDFKPISRAISFAMNSRDRQIQTFSIEDPRIFTFKDKIYVIYNQHSFSSFKKELGPSRGMYLSEIAIENNNIKIINNLRLFFPENVANIEKNWAPIVHNNELYFVYSVIPNLVLLKPNLKTGECKTFSVTKIPVQNFTKYYGNKKDNNTSNIHLGSILVQISNNSYISFLHTRLYDQNKKPQYYIIPAIYKWESDNKLYLEKIGQDPILAPFAQRSFVKLHSSIGATFPSGLFLDNNDLFVTLGINDCDTSILKLDKNRFLSSIRWISFRQ</sequence>
<evidence type="ECO:0000313" key="2">
    <source>
        <dbReference type="Proteomes" id="UP000241762"/>
    </source>
</evidence>
<protein>
    <submittedName>
        <fullName evidence="1">Uncharacterized protein</fullName>
    </submittedName>
</protein>
<keyword evidence="2" id="KW-1185">Reference proteome</keyword>
<organism evidence="1 2">
    <name type="scientific">Candidatus Phycorickettsia trachydisci</name>
    <dbReference type="NCBI Taxonomy" id="2115978"/>
    <lineage>
        <taxon>Bacteria</taxon>
        <taxon>Pseudomonadati</taxon>
        <taxon>Pseudomonadota</taxon>
        <taxon>Alphaproteobacteria</taxon>
        <taxon>Rickettsiales</taxon>
        <taxon>Rickettsiaceae</taxon>
        <taxon>Candidatus Phycorickettsia</taxon>
    </lineage>
</organism>
<dbReference type="RefSeq" id="WP_106874215.1">
    <property type="nucleotide sequence ID" value="NZ_CP027845.1"/>
</dbReference>
<reference evidence="1 2" key="1">
    <citation type="submission" date="2018-03" db="EMBL/GenBank/DDBJ databases">
        <title>A gene transfer event suggests a long-term partnership between eustigmatophyte algae and a novel lineage of endosymbiotic bacteria.</title>
        <authorList>
            <person name="Yurchenko T."/>
            <person name="Sevcikova T."/>
            <person name="Pribyl P."/>
            <person name="El Karkouri K."/>
            <person name="Klimes V."/>
            <person name="Amaral R."/>
            <person name="Zbrankova V."/>
            <person name="Kim E."/>
            <person name="Raoult D."/>
            <person name="Santos L.M.A."/>
            <person name="Elias M."/>
        </authorList>
    </citation>
    <scope>NUCLEOTIDE SEQUENCE [LARGE SCALE GENOMIC DNA]</scope>
    <source>
        <strain evidence="1">CCALA 838</strain>
    </source>
</reference>
<dbReference type="InterPro" id="IPR023296">
    <property type="entry name" value="Glyco_hydro_beta-prop_sf"/>
</dbReference>